<sequence>MIKYFHELTKKEFNKLAKTKMTYAQLAEDYPQPTWCGYPKATQGIMGCWSLTGFMVTGEDFCKDCDCYIKGKV</sequence>
<gene>
    <name evidence="1" type="ORF">MM415A05475_0010</name>
</gene>
<reference evidence="1" key="1">
    <citation type="submission" date="2020-03" db="EMBL/GenBank/DDBJ databases">
        <title>The deep terrestrial virosphere.</title>
        <authorList>
            <person name="Holmfeldt K."/>
            <person name="Nilsson E."/>
            <person name="Simone D."/>
            <person name="Lopez-Fernandez M."/>
            <person name="Wu X."/>
            <person name="de Brujin I."/>
            <person name="Lundin D."/>
            <person name="Andersson A."/>
            <person name="Bertilsson S."/>
            <person name="Dopson M."/>
        </authorList>
    </citation>
    <scope>NUCLEOTIDE SEQUENCE</scope>
    <source>
        <strain evidence="1">MM415A05475</strain>
    </source>
</reference>
<dbReference type="AlphaFoldDB" id="A0A6M3JIC9"/>
<protein>
    <submittedName>
        <fullName evidence="1">Uncharacterized protein</fullName>
    </submittedName>
</protein>
<dbReference type="EMBL" id="MT141660">
    <property type="protein sequence ID" value="QJA68915.1"/>
    <property type="molecule type" value="Genomic_DNA"/>
</dbReference>
<name>A0A6M3JIC9_9ZZZZ</name>
<proteinExistence type="predicted"/>
<evidence type="ECO:0000313" key="1">
    <source>
        <dbReference type="EMBL" id="QJA68915.1"/>
    </source>
</evidence>
<accession>A0A6M3JIC9</accession>
<organism evidence="1">
    <name type="scientific">viral metagenome</name>
    <dbReference type="NCBI Taxonomy" id="1070528"/>
    <lineage>
        <taxon>unclassified sequences</taxon>
        <taxon>metagenomes</taxon>
        <taxon>organismal metagenomes</taxon>
    </lineage>
</organism>